<keyword evidence="2" id="KW-1185">Reference proteome</keyword>
<protein>
    <recommendedName>
        <fullName evidence="3">DUF1641 domain-containing protein</fullName>
    </recommendedName>
</protein>
<reference evidence="1 2" key="1">
    <citation type="submission" date="2014-11" db="EMBL/GenBank/DDBJ databases">
        <authorList>
            <person name="Urmite Genomes Urmite Genomes"/>
        </authorList>
    </citation>
    <scope>NUCLEOTIDE SEQUENCE [LARGE SCALE GENOMIC DNA]</scope>
    <source>
        <strain evidence="1 2">Oc5</strain>
    </source>
</reference>
<proteinExistence type="predicted"/>
<organism evidence="1 2">
    <name type="scientific">Oceanobacillus oncorhynchi</name>
    <dbReference type="NCBI Taxonomy" id="545501"/>
    <lineage>
        <taxon>Bacteria</taxon>
        <taxon>Bacillati</taxon>
        <taxon>Bacillota</taxon>
        <taxon>Bacilli</taxon>
        <taxon>Bacillales</taxon>
        <taxon>Bacillaceae</taxon>
        <taxon>Oceanobacillus</taxon>
    </lineage>
</organism>
<accession>A0A0A1MU31</accession>
<dbReference type="Proteomes" id="UP000040453">
    <property type="component" value="Unassembled WGS sequence"/>
</dbReference>
<gene>
    <name evidence="1" type="ORF">BN997_02926</name>
</gene>
<dbReference type="OrthoDB" id="2357456at2"/>
<dbReference type="STRING" id="545501.BN997_02926"/>
<name>A0A0A1MU31_9BACI</name>
<sequence>MDTTQKQSTMDDVIQELEKKEQVDALYYLVQKLPDFVSRVQKLDDKLDFIENVIEDKQSLSTISNEIEEKIENLHINQEHLTSLLELMHLLPKLVPLLKKADEVSQFVNDFLNDTASVEYALKGINDIIPLDKAVKVIKETNEQYKQNDNTVNFSLYGMYRLLKDPTIQKGFRYLESFLEVADKEK</sequence>
<dbReference type="AlphaFoldDB" id="A0A0A1MU31"/>
<dbReference type="EMBL" id="CDGG01000001">
    <property type="protein sequence ID" value="CEI83037.1"/>
    <property type="molecule type" value="Genomic_DNA"/>
</dbReference>
<evidence type="ECO:0008006" key="3">
    <source>
        <dbReference type="Google" id="ProtNLM"/>
    </source>
</evidence>
<evidence type="ECO:0000313" key="1">
    <source>
        <dbReference type="EMBL" id="CEI83037.1"/>
    </source>
</evidence>
<dbReference type="RefSeq" id="WP_042533219.1">
    <property type="nucleotide sequence ID" value="NZ_CDGG01000001.1"/>
</dbReference>
<evidence type="ECO:0000313" key="2">
    <source>
        <dbReference type="Proteomes" id="UP000040453"/>
    </source>
</evidence>